<dbReference type="OrthoDB" id="1863321at2"/>
<dbReference type="SUPFAM" id="SSF47413">
    <property type="entry name" value="lambda repressor-like DNA-binding domains"/>
    <property type="match status" value="1"/>
</dbReference>
<protein>
    <submittedName>
        <fullName evidence="4">DNA-binding transcriptional regulator, XRE-family HTH domain</fullName>
    </submittedName>
    <submittedName>
        <fullName evidence="3">Helix-turn-helix domain-containing protein</fullName>
    </submittedName>
</protein>
<evidence type="ECO:0000313" key="4">
    <source>
        <dbReference type="EMBL" id="SDG87345.1"/>
    </source>
</evidence>
<name>A0A1G7XSZ3_ANETH</name>
<reference evidence="3 6" key="2">
    <citation type="submission" date="2021-08" db="EMBL/GenBank/DDBJ databases">
        <title>Complete genome sequence of the strain Aneurinibacillus thermoaerophilus CCM 8960.</title>
        <authorList>
            <person name="Musilova J."/>
            <person name="Kourilova X."/>
            <person name="Pernicova I."/>
            <person name="Bezdicek M."/>
            <person name="Lengerova M."/>
            <person name="Obruca S."/>
            <person name="Sedlar K."/>
        </authorList>
    </citation>
    <scope>NUCLEOTIDE SEQUENCE [LARGE SCALE GENOMIC DNA]</scope>
    <source>
        <strain evidence="3 6">CCM 8960</strain>
    </source>
</reference>
<evidence type="ECO:0000313" key="6">
    <source>
        <dbReference type="Proteomes" id="UP000826616"/>
    </source>
</evidence>
<dbReference type="RefSeq" id="WP_082706061.1">
    <property type="nucleotide sequence ID" value="NZ_FNDE01000004.1"/>
</dbReference>
<sequence>MLAERLLHMRKRKKKTQEEMAKFLGITRPAYTAYETGRRQPDYETLSKLADYFDTTTDYLLGRTNNPLSYKAEHFSAIINDPEINTFFKDYLSAPKEKREELQRFWKFMKQEEEEDK</sequence>
<organism evidence="4 5">
    <name type="scientific">Aneurinibacillus thermoaerophilus</name>
    <dbReference type="NCBI Taxonomy" id="143495"/>
    <lineage>
        <taxon>Bacteria</taxon>
        <taxon>Bacillati</taxon>
        <taxon>Bacillota</taxon>
        <taxon>Bacilli</taxon>
        <taxon>Bacillales</taxon>
        <taxon>Paenibacillaceae</taxon>
        <taxon>Aneurinibacillus group</taxon>
        <taxon>Aneurinibacillus</taxon>
    </lineage>
</organism>
<dbReference type="InterPro" id="IPR010982">
    <property type="entry name" value="Lambda_DNA-bd_dom_sf"/>
</dbReference>
<evidence type="ECO:0000256" key="1">
    <source>
        <dbReference type="ARBA" id="ARBA00023125"/>
    </source>
</evidence>
<dbReference type="GO" id="GO:0003677">
    <property type="term" value="F:DNA binding"/>
    <property type="evidence" value="ECO:0007669"/>
    <property type="project" value="UniProtKB-KW"/>
</dbReference>
<dbReference type="InterPro" id="IPR001387">
    <property type="entry name" value="Cro/C1-type_HTH"/>
</dbReference>
<evidence type="ECO:0000313" key="5">
    <source>
        <dbReference type="Proteomes" id="UP000198956"/>
    </source>
</evidence>
<evidence type="ECO:0000313" key="3">
    <source>
        <dbReference type="EMBL" id="QYY44476.1"/>
    </source>
</evidence>
<dbReference type="Gene3D" id="1.10.260.40">
    <property type="entry name" value="lambda repressor-like DNA-binding domains"/>
    <property type="match status" value="1"/>
</dbReference>
<dbReference type="CDD" id="cd00093">
    <property type="entry name" value="HTH_XRE"/>
    <property type="match status" value="1"/>
</dbReference>
<reference evidence="4 5" key="1">
    <citation type="submission" date="2016-10" db="EMBL/GenBank/DDBJ databases">
        <authorList>
            <person name="de Groot N.N."/>
        </authorList>
    </citation>
    <scope>NUCLEOTIDE SEQUENCE [LARGE SCALE GENOMIC DNA]</scope>
    <source>
        <strain evidence="4 5">L 420-91</strain>
    </source>
</reference>
<accession>A0A1G7XSZ3</accession>
<gene>
    <name evidence="3" type="ORF">K3F53_05620</name>
    <name evidence="4" type="ORF">SAMN04489735_1004181</name>
</gene>
<keyword evidence="6" id="KW-1185">Reference proteome</keyword>
<keyword evidence="1 4" id="KW-0238">DNA-binding</keyword>
<dbReference type="Proteomes" id="UP000826616">
    <property type="component" value="Chromosome"/>
</dbReference>
<dbReference type="Pfam" id="PF01381">
    <property type="entry name" value="HTH_3"/>
    <property type="match status" value="1"/>
</dbReference>
<dbReference type="PROSITE" id="PS50943">
    <property type="entry name" value="HTH_CROC1"/>
    <property type="match status" value="1"/>
</dbReference>
<dbReference type="Proteomes" id="UP000198956">
    <property type="component" value="Unassembled WGS sequence"/>
</dbReference>
<dbReference type="EMBL" id="CP080764">
    <property type="protein sequence ID" value="QYY44476.1"/>
    <property type="molecule type" value="Genomic_DNA"/>
</dbReference>
<dbReference type="AlphaFoldDB" id="A0A1G7XSZ3"/>
<evidence type="ECO:0000259" key="2">
    <source>
        <dbReference type="PROSITE" id="PS50943"/>
    </source>
</evidence>
<feature type="domain" description="HTH cro/C1-type" evidence="2">
    <location>
        <begin position="6"/>
        <end position="60"/>
    </location>
</feature>
<dbReference type="EMBL" id="FNDE01000004">
    <property type="protein sequence ID" value="SDG87345.1"/>
    <property type="molecule type" value="Genomic_DNA"/>
</dbReference>
<proteinExistence type="predicted"/>
<dbReference type="PANTHER" id="PTHR46558:SF14">
    <property type="entry name" value="HTH-TYPE TRANSCRIPTIONAL REGULATOR ANSR"/>
    <property type="match status" value="1"/>
</dbReference>
<dbReference type="SMART" id="SM00530">
    <property type="entry name" value="HTH_XRE"/>
    <property type="match status" value="1"/>
</dbReference>
<dbReference type="PANTHER" id="PTHR46558">
    <property type="entry name" value="TRACRIPTIONAL REGULATORY PROTEIN-RELATED-RELATED"/>
    <property type="match status" value="1"/>
</dbReference>